<dbReference type="GO" id="GO:0005524">
    <property type="term" value="F:ATP binding"/>
    <property type="evidence" value="ECO:0007669"/>
    <property type="project" value="UniProtKB-KW"/>
</dbReference>
<dbReference type="SMART" id="SM00382">
    <property type="entry name" value="AAA"/>
    <property type="match status" value="1"/>
</dbReference>
<organism evidence="6 7">
    <name type="scientific">Rhodamnia argentea</name>
    <dbReference type="NCBI Taxonomy" id="178133"/>
    <lineage>
        <taxon>Eukaryota</taxon>
        <taxon>Viridiplantae</taxon>
        <taxon>Streptophyta</taxon>
        <taxon>Embryophyta</taxon>
        <taxon>Tracheophyta</taxon>
        <taxon>Spermatophyta</taxon>
        <taxon>Magnoliopsida</taxon>
        <taxon>eudicotyledons</taxon>
        <taxon>Gunneridae</taxon>
        <taxon>Pentapetalae</taxon>
        <taxon>rosids</taxon>
        <taxon>malvids</taxon>
        <taxon>Myrtales</taxon>
        <taxon>Myrtaceae</taxon>
        <taxon>Myrtoideae</taxon>
        <taxon>Myrteae</taxon>
        <taxon>Australasian group</taxon>
        <taxon>Rhodamnia</taxon>
    </lineage>
</organism>
<evidence type="ECO:0000256" key="4">
    <source>
        <dbReference type="RuleBase" id="RU003651"/>
    </source>
</evidence>
<dbReference type="CDD" id="cd19481">
    <property type="entry name" value="RecA-like_protease"/>
    <property type="match status" value="1"/>
</dbReference>
<dbReference type="InterPro" id="IPR027417">
    <property type="entry name" value="P-loop_NTPase"/>
</dbReference>
<reference evidence="7" key="1">
    <citation type="submission" date="2025-08" db="UniProtKB">
        <authorList>
            <consortium name="RefSeq"/>
        </authorList>
    </citation>
    <scope>IDENTIFICATION</scope>
    <source>
        <tissue evidence="7">Leaf</tissue>
    </source>
</reference>
<dbReference type="InterPro" id="IPR050221">
    <property type="entry name" value="26S_Proteasome_ATPase"/>
</dbReference>
<dbReference type="Gene3D" id="3.40.50.300">
    <property type="entry name" value="P-loop containing nucleotide triphosphate hydrolases"/>
    <property type="match status" value="1"/>
</dbReference>
<dbReference type="InterPro" id="IPR003593">
    <property type="entry name" value="AAA+_ATPase"/>
</dbReference>
<evidence type="ECO:0000313" key="7">
    <source>
        <dbReference type="RefSeq" id="XP_030552989.1"/>
    </source>
</evidence>
<evidence type="ECO:0000313" key="6">
    <source>
        <dbReference type="Proteomes" id="UP000827889"/>
    </source>
</evidence>
<feature type="domain" description="AAA+ ATPase" evidence="5">
    <location>
        <begin position="270"/>
        <end position="405"/>
    </location>
</feature>
<dbReference type="AlphaFoldDB" id="A0A8B8R0I7"/>
<accession>A0A8B8R0I7</accession>
<dbReference type="Gene3D" id="1.10.8.60">
    <property type="match status" value="1"/>
</dbReference>
<keyword evidence="3 4" id="KW-0067">ATP-binding</keyword>
<dbReference type="Pfam" id="PF00004">
    <property type="entry name" value="AAA"/>
    <property type="match status" value="1"/>
</dbReference>
<dbReference type="GO" id="GO:0016887">
    <property type="term" value="F:ATP hydrolysis activity"/>
    <property type="evidence" value="ECO:0007669"/>
    <property type="project" value="InterPro"/>
</dbReference>
<dbReference type="RefSeq" id="XP_030552989.1">
    <property type="nucleotide sequence ID" value="XM_030697129.2"/>
</dbReference>
<dbReference type="Proteomes" id="UP000827889">
    <property type="component" value="Chromosome 3"/>
</dbReference>
<dbReference type="PROSITE" id="PS00674">
    <property type="entry name" value="AAA"/>
    <property type="match status" value="1"/>
</dbReference>
<protein>
    <submittedName>
        <fullName evidence="7">Outer mitochondrial transmembrane helix translocase isoform X4</fullName>
    </submittedName>
</protein>
<evidence type="ECO:0000256" key="2">
    <source>
        <dbReference type="ARBA" id="ARBA00022741"/>
    </source>
</evidence>
<dbReference type="InterPro" id="IPR003959">
    <property type="entry name" value="ATPase_AAA_core"/>
</dbReference>
<keyword evidence="6" id="KW-1185">Reference proteome</keyword>
<evidence type="ECO:0000259" key="5">
    <source>
        <dbReference type="SMART" id="SM00382"/>
    </source>
</evidence>
<gene>
    <name evidence="7" type="primary">LOC115757043</name>
</gene>
<dbReference type="SUPFAM" id="SSF52540">
    <property type="entry name" value="P-loop containing nucleoside triphosphate hydrolases"/>
    <property type="match status" value="1"/>
</dbReference>
<name>A0A8B8R0I7_9MYRT</name>
<comment type="similarity">
    <text evidence="1 4">Belongs to the AAA ATPase family.</text>
</comment>
<evidence type="ECO:0000256" key="1">
    <source>
        <dbReference type="ARBA" id="ARBA00006914"/>
    </source>
</evidence>
<keyword evidence="2 4" id="KW-0547">Nucleotide-binding</keyword>
<proteinExistence type="inferred from homology"/>
<dbReference type="InterPro" id="IPR003960">
    <property type="entry name" value="ATPase_AAA_CS"/>
</dbReference>
<keyword evidence="7" id="KW-0812">Transmembrane</keyword>
<evidence type="ECO:0000256" key="3">
    <source>
        <dbReference type="ARBA" id="ARBA00022840"/>
    </source>
</evidence>
<keyword evidence="7" id="KW-0472">Membrane</keyword>
<dbReference type="GeneID" id="115757043"/>
<dbReference type="PANTHER" id="PTHR23073">
    <property type="entry name" value="26S PROTEASOME REGULATORY SUBUNIT"/>
    <property type="match status" value="1"/>
</dbReference>
<sequence>MQMLISLSRVLHCCQRHLQAVQSWRKSPGQSDGALKSLSKAKECIMVPTPGFPLVLKVTLKFQVPPACEVSQLIANLVSNLGVKAEEHSGGSDMLLRGWDSAVAWQLMINPPERQREAEQEDRAENIKKQEGDLCILIFRSLISSDKAEIEFMKPGSLTSKELEAFVSVLQLAGKKLGRDKFLESRPREGTERKTTPEKAITSLESMGVRIYGIDEFPVDVENKKLSWDNIAGYEKQKREIEDTILLALHSPEVYDDIARGTRCKFESNRPRAVLFEGPPGTGKTSCARVIANQAGVPLLYVPLEIVLSKYYGESERLLGQVFSLANELLNGAIIFLDEVDSFAAARDSEMHEATRRILSVLLRQIDGFEQDKKVVVIAATNRKQDLDPALISRFDSMITFDLPDRWNRQEIAAQYAKHLTEPELVEFAKVTEGMSGRDIRDVCQQAERLWASKIIRGQANKDEQGILPPMQEYVWSAASRRNALLSVAEEMAGDSNTRKKKFQLDLS</sequence>
<dbReference type="GO" id="GO:0000502">
    <property type="term" value="C:proteasome complex"/>
    <property type="evidence" value="ECO:0007669"/>
    <property type="project" value="UniProtKB-ARBA"/>
</dbReference>